<name>A0AAE0YA52_9GAST</name>
<dbReference type="InterPro" id="IPR050373">
    <property type="entry name" value="Fibrinogen_C-term_domain"/>
</dbReference>
<dbReference type="CDD" id="cd00087">
    <property type="entry name" value="FReD"/>
    <property type="match status" value="1"/>
</dbReference>
<sequence length="618" mass="69225">MISVNKSREMDLRFCIFVVFSSLFSCQGIHLTLNQGISTHHGARTSCGVLTCQESLNASTSSDVFGNISSMSVSKKVSITTITYQDNEREIPIATVTPQDPSVTSVVNGIKVNGYLDAEGVTIRVELFKEKDCQAEFICKVHGMDRRGREAVSTATLLQRSSPRRDQGEDRIMPPAVSLQLLASIQQLVTQAADGLEDKIYQLKEEVNSNQINLEGKLEQFKKDIDDRSESFQRRIEDRLLMFENRIEDKVDNNKNMDKLIQSDSKISTAMTQFCSEVQTDIQCSLENLLEKVQDQQGQSFGILSERIEKTLNNTSASLTSMESDFDLLKSNRQLCFASIKNETETIRDILTSGDALSQKTLNNVIELQSSLHNCTTRTDSELKDFFLDAEFRESDDLGSMLKDILTPKFCRKGMGFALTQNSSPYILLNSTQISFATFDFPHLCETVTDGGGWIAIQRRVKGDADFNRNWSDYKKGFGSFDGDFWLGNDKIHTISSSGTFELRIDLTYKNKTVFAHYADFFVAGENEKYKLKIGSYQGSAGDSLGYHNGRPFSTVDRDNDASSSMNCASYGGGWWFGACDHSNLNGIWGEMNDRGVEWEKLAGGNSVSYAEMKIRRL</sequence>
<feature type="domain" description="Fibrinogen C-terminal" evidence="2">
    <location>
        <begin position="402"/>
        <end position="618"/>
    </location>
</feature>
<dbReference type="PANTHER" id="PTHR19143:SF444">
    <property type="entry name" value="PROTEIN SCABROUS"/>
    <property type="match status" value="1"/>
</dbReference>
<evidence type="ECO:0000256" key="1">
    <source>
        <dbReference type="ARBA" id="ARBA00023157"/>
    </source>
</evidence>
<accession>A0AAE0YA52</accession>
<evidence type="ECO:0000313" key="3">
    <source>
        <dbReference type="EMBL" id="KAK3738476.1"/>
    </source>
</evidence>
<dbReference type="PROSITE" id="PS51406">
    <property type="entry name" value="FIBRINOGEN_C_2"/>
    <property type="match status" value="1"/>
</dbReference>
<dbReference type="InterPro" id="IPR002181">
    <property type="entry name" value="Fibrinogen_a/b/g_C_dom"/>
</dbReference>
<evidence type="ECO:0000259" key="2">
    <source>
        <dbReference type="PROSITE" id="PS51406"/>
    </source>
</evidence>
<organism evidence="3 4">
    <name type="scientific">Elysia crispata</name>
    <name type="common">lettuce slug</name>
    <dbReference type="NCBI Taxonomy" id="231223"/>
    <lineage>
        <taxon>Eukaryota</taxon>
        <taxon>Metazoa</taxon>
        <taxon>Spiralia</taxon>
        <taxon>Lophotrochozoa</taxon>
        <taxon>Mollusca</taxon>
        <taxon>Gastropoda</taxon>
        <taxon>Heterobranchia</taxon>
        <taxon>Euthyneura</taxon>
        <taxon>Panpulmonata</taxon>
        <taxon>Sacoglossa</taxon>
        <taxon>Placobranchoidea</taxon>
        <taxon>Plakobranchidae</taxon>
        <taxon>Elysia</taxon>
    </lineage>
</organism>
<dbReference type="GO" id="GO:0005615">
    <property type="term" value="C:extracellular space"/>
    <property type="evidence" value="ECO:0007669"/>
    <property type="project" value="TreeGrafter"/>
</dbReference>
<dbReference type="Pfam" id="PF00147">
    <property type="entry name" value="Fibrinogen_C"/>
    <property type="match status" value="1"/>
</dbReference>
<dbReference type="InterPro" id="IPR036056">
    <property type="entry name" value="Fibrinogen-like_C"/>
</dbReference>
<dbReference type="PROSITE" id="PS00514">
    <property type="entry name" value="FIBRINOGEN_C_1"/>
    <property type="match status" value="1"/>
</dbReference>
<keyword evidence="1" id="KW-1015">Disulfide bond</keyword>
<reference evidence="3" key="1">
    <citation type="journal article" date="2023" name="G3 (Bethesda)">
        <title>A reference genome for the long-term kleptoplast-retaining sea slug Elysia crispata morphotype clarki.</title>
        <authorList>
            <person name="Eastman K.E."/>
            <person name="Pendleton A.L."/>
            <person name="Shaikh M.A."/>
            <person name="Suttiyut T."/>
            <person name="Ogas R."/>
            <person name="Tomko P."/>
            <person name="Gavelis G."/>
            <person name="Widhalm J.R."/>
            <person name="Wisecaver J.H."/>
        </authorList>
    </citation>
    <scope>NUCLEOTIDE SEQUENCE</scope>
    <source>
        <strain evidence="3">ECLA1</strain>
    </source>
</reference>
<dbReference type="SMART" id="SM00186">
    <property type="entry name" value="FBG"/>
    <property type="match status" value="1"/>
</dbReference>
<dbReference type="PROSITE" id="PS51257">
    <property type="entry name" value="PROKAR_LIPOPROTEIN"/>
    <property type="match status" value="1"/>
</dbReference>
<dbReference type="AlphaFoldDB" id="A0AAE0YA52"/>
<dbReference type="Proteomes" id="UP001283361">
    <property type="component" value="Unassembled WGS sequence"/>
</dbReference>
<evidence type="ECO:0000313" key="4">
    <source>
        <dbReference type="Proteomes" id="UP001283361"/>
    </source>
</evidence>
<dbReference type="InterPro" id="IPR014716">
    <property type="entry name" value="Fibrinogen_a/b/g_C_1"/>
</dbReference>
<dbReference type="Gene3D" id="3.90.215.10">
    <property type="entry name" value="Gamma Fibrinogen, chain A, domain 1"/>
    <property type="match status" value="1"/>
</dbReference>
<dbReference type="InterPro" id="IPR020837">
    <property type="entry name" value="Fibrinogen_CS"/>
</dbReference>
<proteinExistence type="predicted"/>
<gene>
    <name evidence="3" type="ORF">RRG08_034766</name>
</gene>
<comment type="caution">
    <text evidence="3">The sequence shown here is derived from an EMBL/GenBank/DDBJ whole genome shotgun (WGS) entry which is preliminary data.</text>
</comment>
<dbReference type="EMBL" id="JAWDGP010006596">
    <property type="protein sequence ID" value="KAK3738476.1"/>
    <property type="molecule type" value="Genomic_DNA"/>
</dbReference>
<protein>
    <recommendedName>
        <fullName evidence="2">Fibrinogen C-terminal domain-containing protein</fullName>
    </recommendedName>
</protein>
<keyword evidence="4" id="KW-1185">Reference proteome</keyword>
<dbReference type="SUPFAM" id="SSF56496">
    <property type="entry name" value="Fibrinogen C-terminal domain-like"/>
    <property type="match status" value="1"/>
</dbReference>
<dbReference type="PANTHER" id="PTHR19143">
    <property type="entry name" value="FIBRINOGEN/TENASCIN/ANGIOPOEITIN"/>
    <property type="match status" value="1"/>
</dbReference>